<dbReference type="RefSeq" id="WP_154534936.1">
    <property type="nucleotide sequence ID" value="NZ_VUNG01000035.1"/>
</dbReference>
<evidence type="ECO:0000259" key="1">
    <source>
        <dbReference type="Pfam" id="PF16344"/>
    </source>
</evidence>
<dbReference type="Proteomes" id="UP000438914">
    <property type="component" value="Unassembled WGS sequence"/>
</dbReference>
<sequence length="98" mass="11535">MNATMHGDGLFSVAEENMDPYEYWKNGYLYFDDQPLEAIAKAQSRWYRVQFVFENPALEKKRLRFFCLRSEDLSRALELLNHFSGIEAKQQADGVHIK</sequence>
<reference evidence="2 3" key="1">
    <citation type="submission" date="2019-08" db="EMBL/GenBank/DDBJ databases">
        <title>In-depth cultivation of the pig gut microbiome towards novel bacterial diversity and tailored functional studies.</title>
        <authorList>
            <person name="Wylensek D."/>
            <person name="Hitch T.C.A."/>
            <person name="Clavel T."/>
        </authorList>
    </citation>
    <scope>NUCLEOTIDE SEQUENCE [LARGE SCALE GENOMIC DNA]</scope>
    <source>
        <strain evidence="2 3">LKV-178-WT-2A</strain>
    </source>
</reference>
<dbReference type="EMBL" id="VUNG01000035">
    <property type="protein sequence ID" value="MST85348.1"/>
    <property type="molecule type" value="Genomic_DNA"/>
</dbReference>
<dbReference type="InterPro" id="IPR032508">
    <property type="entry name" value="FecR_C"/>
</dbReference>
<proteinExistence type="predicted"/>
<comment type="caution">
    <text evidence="2">The sequence shown here is derived from an EMBL/GenBank/DDBJ whole genome shotgun (WGS) entry which is preliminary data.</text>
</comment>
<evidence type="ECO:0000313" key="2">
    <source>
        <dbReference type="EMBL" id="MST85348.1"/>
    </source>
</evidence>
<dbReference type="AlphaFoldDB" id="A0A7K0KHF5"/>
<keyword evidence="3" id="KW-1185">Reference proteome</keyword>
<organism evidence="2 3">
    <name type="scientific">Hallella mizrahii</name>
    <dbReference type="NCBI Taxonomy" id="2606637"/>
    <lineage>
        <taxon>Bacteria</taxon>
        <taxon>Pseudomonadati</taxon>
        <taxon>Bacteroidota</taxon>
        <taxon>Bacteroidia</taxon>
        <taxon>Bacteroidales</taxon>
        <taxon>Prevotellaceae</taxon>
        <taxon>Hallella</taxon>
    </lineage>
</organism>
<protein>
    <submittedName>
        <fullName evidence="2">DUF4974 domain-containing protein</fullName>
    </submittedName>
</protein>
<dbReference type="Pfam" id="PF16344">
    <property type="entry name" value="FecR_C"/>
    <property type="match status" value="1"/>
</dbReference>
<name>A0A7K0KHF5_9BACT</name>
<evidence type="ECO:0000313" key="3">
    <source>
        <dbReference type="Proteomes" id="UP000438914"/>
    </source>
</evidence>
<dbReference type="Gene3D" id="3.55.50.30">
    <property type="match status" value="1"/>
</dbReference>
<gene>
    <name evidence="2" type="ORF">FYJ73_11845</name>
</gene>
<accession>A0A7K0KHF5</accession>
<feature type="domain" description="Protein FecR C-terminal" evidence="1">
    <location>
        <begin position="28"/>
        <end position="95"/>
    </location>
</feature>